<proteinExistence type="inferred from homology"/>
<keyword evidence="3 6" id="KW-0255">Endonuclease</keyword>
<dbReference type="SUPFAM" id="SSF54211">
    <property type="entry name" value="Ribosomal protein S5 domain 2-like"/>
    <property type="match status" value="1"/>
</dbReference>
<evidence type="ECO:0000256" key="5">
    <source>
        <dbReference type="ARBA" id="ARBA00022884"/>
    </source>
</evidence>
<evidence type="ECO:0000256" key="7">
    <source>
        <dbReference type="NCBIfam" id="TIGR00188"/>
    </source>
</evidence>
<sequence length="116" mass="13208">MLPKAYRLSRETDFRAVLKEHKGFREDGLFLKAKKKSGHSLRFGIVVGKNVSLRATKRNRFRRVVSEALQKKLLEIKEGYDAVLIALPKAELKSLAEAEAVLEKLLRKASLLKHNP</sequence>
<comment type="similarity">
    <text evidence="6">Belongs to the RnpA family.</text>
</comment>
<evidence type="ECO:0000256" key="3">
    <source>
        <dbReference type="ARBA" id="ARBA00022759"/>
    </source>
</evidence>
<dbReference type="GO" id="GO:0042781">
    <property type="term" value="F:3'-tRNA processing endoribonuclease activity"/>
    <property type="evidence" value="ECO:0007669"/>
    <property type="project" value="TreeGrafter"/>
</dbReference>
<dbReference type="AlphaFoldDB" id="A0A1G2RLC5"/>
<dbReference type="PANTHER" id="PTHR33992">
    <property type="entry name" value="RIBONUCLEASE P PROTEIN COMPONENT"/>
    <property type="match status" value="1"/>
</dbReference>
<comment type="function">
    <text evidence="6">RNaseP catalyzes the removal of the 5'-leader sequence from pre-tRNA to produce the mature 5'-terminus. It can also cleave other RNA substrates such as 4.5S RNA. The protein component plays an auxiliary but essential role in vivo by binding to the 5'-leader sequence and broadening the substrate specificity of the ribozyme.</text>
</comment>
<dbReference type="STRING" id="1802461.A3B24_01565"/>
<evidence type="ECO:0000256" key="2">
    <source>
        <dbReference type="ARBA" id="ARBA00022722"/>
    </source>
</evidence>
<dbReference type="GO" id="GO:0030677">
    <property type="term" value="C:ribonuclease P complex"/>
    <property type="evidence" value="ECO:0007669"/>
    <property type="project" value="TreeGrafter"/>
</dbReference>
<dbReference type="EC" id="3.1.26.5" evidence="6 7"/>
<dbReference type="InterPro" id="IPR000100">
    <property type="entry name" value="RNase_P"/>
</dbReference>
<dbReference type="GO" id="GO:0001682">
    <property type="term" value="P:tRNA 5'-leader removal"/>
    <property type="evidence" value="ECO:0007669"/>
    <property type="project" value="UniProtKB-UniRule"/>
</dbReference>
<dbReference type="NCBIfam" id="TIGR00188">
    <property type="entry name" value="rnpA"/>
    <property type="match status" value="1"/>
</dbReference>
<evidence type="ECO:0000256" key="4">
    <source>
        <dbReference type="ARBA" id="ARBA00022801"/>
    </source>
</evidence>
<comment type="caution">
    <text evidence="8">The sequence shown here is derived from an EMBL/GenBank/DDBJ whole genome shotgun (WGS) entry which is preliminary data.</text>
</comment>
<dbReference type="InterPro" id="IPR014721">
    <property type="entry name" value="Ribsml_uS5_D2-typ_fold_subgr"/>
</dbReference>
<gene>
    <name evidence="6" type="primary">rnpA</name>
    <name evidence="8" type="ORF">A3B24_01565</name>
</gene>
<evidence type="ECO:0000313" key="9">
    <source>
        <dbReference type="Proteomes" id="UP000176917"/>
    </source>
</evidence>
<accession>A0A1G2RLC5</accession>
<dbReference type="Pfam" id="PF00825">
    <property type="entry name" value="Ribonuclease_P"/>
    <property type="match status" value="1"/>
</dbReference>
<name>A0A1G2RLC5_9BACT</name>
<comment type="catalytic activity">
    <reaction evidence="6">
        <text>Endonucleolytic cleavage of RNA, removing 5'-extranucleotides from tRNA precursor.</text>
        <dbReference type="EC" id="3.1.26.5"/>
    </reaction>
</comment>
<dbReference type="PANTHER" id="PTHR33992:SF1">
    <property type="entry name" value="RIBONUCLEASE P PROTEIN COMPONENT"/>
    <property type="match status" value="1"/>
</dbReference>
<evidence type="ECO:0000256" key="6">
    <source>
        <dbReference type="HAMAP-Rule" id="MF_00227"/>
    </source>
</evidence>
<dbReference type="HAMAP" id="MF_00227">
    <property type="entry name" value="RNase_P"/>
    <property type="match status" value="1"/>
</dbReference>
<dbReference type="Proteomes" id="UP000176917">
    <property type="component" value="Unassembled WGS sequence"/>
</dbReference>
<comment type="subunit">
    <text evidence="6">Consists of a catalytic RNA component (M1 or rnpB) and a protein subunit.</text>
</comment>
<protein>
    <recommendedName>
        <fullName evidence="6 7">Ribonuclease P protein component</fullName>
        <shortName evidence="6">RNase P protein</shortName>
        <shortName evidence="6">RNaseP protein</shortName>
        <ecNumber evidence="6 7">3.1.26.5</ecNumber>
    </recommendedName>
    <alternativeName>
        <fullName evidence="6">Protein C5</fullName>
    </alternativeName>
</protein>
<dbReference type="EMBL" id="MHUG01000016">
    <property type="protein sequence ID" value="OHA73082.1"/>
    <property type="molecule type" value="Genomic_DNA"/>
</dbReference>
<dbReference type="GO" id="GO:0000049">
    <property type="term" value="F:tRNA binding"/>
    <property type="evidence" value="ECO:0007669"/>
    <property type="project" value="UniProtKB-UniRule"/>
</dbReference>
<keyword evidence="1 6" id="KW-0819">tRNA processing</keyword>
<evidence type="ECO:0000256" key="1">
    <source>
        <dbReference type="ARBA" id="ARBA00022694"/>
    </source>
</evidence>
<reference evidence="8 9" key="1">
    <citation type="journal article" date="2016" name="Nat. Commun.">
        <title>Thousands of microbial genomes shed light on interconnected biogeochemical processes in an aquifer system.</title>
        <authorList>
            <person name="Anantharaman K."/>
            <person name="Brown C.T."/>
            <person name="Hug L.A."/>
            <person name="Sharon I."/>
            <person name="Castelle C.J."/>
            <person name="Probst A.J."/>
            <person name="Thomas B.C."/>
            <person name="Singh A."/>
            <person name="Wilkins M.J."/>
            <person name="Karaoz U."/>
            <person name="Brodie E.L."/>
            <person name="Williams K.H."/>
            <person name="Hubbard S.S."/>
            <person name="Banfield J.F."/>
        </authorList>
    </citation>
    <scope>NUCLEOTIDE SEQUENCE [LARGE SCALE GENOMIC DNA]</scope>
</reference>
<dbReference type="Gene3D" id="3.30.230.10">
    <property type="match status" value="1"/>
</dbReference>
<keyword evidence="4 6" id="KW-0378">Hydrolase</keyword>
<evidence type="ECO:0000313" key="8">
    <source>
        <dbReference type="EMBL" id="OHA73082.1"/>
    </source>
</evidence>
<keyword evidence="5 6" id="KW-0694">RNA-binding</keyword>
<keyword evidence="2 6" id="KW-0540">Nuclease</keyword>
<dbReference type="GO" id="GO:0004526">
    <property type="term" value="F:ribonuclease P activity"/>
    <property type="evidence" value="ECO:0007669"/>
    <property type="project" value="UniProtKB-UniRule"/>
</dbReference>
<dbReference type="InterPro" id="IPR020568">
    <property type="entry name" value="Ribosomal_Su5_D2-typ_SF"/>
</dbReference>
<organism evidence="8 9">
    <name type="scientific">Candidatus Wildermuthbacteria bacterium RIFCSPLOWO2_01_FULL_48_16</name>
    <dbReference type="NCBI Taxonomy" id="1802461"/>
    <lineage>
        <taxon>Bacteria</taxon>
        <taxon>Candidatus Wildermuthiibacteriota</taxon>
    </lineage>
</organism>